<evidence type="ECO:0000256" key="1">
    <source>
        <dbReference type="ARBA" id="ARBA00007557"/>
    </source>
</evidence>
<keyword evidence="3" id="KW-0813">Transport</keyword>
<sequence length="257" mass="28285">MKTIVLMKQVPNRDAVLRINREGTWIEEGDLSYEANESDAYALEEALRLKEKHGGEVVICSMGPQRVKSMIKDGLARGADRAVHIVGDDLAHLPPLASASLIAEAIRDERPDLILAGLQSDDYGYAQTGVILAELLGLPHATIVIEIEKTGDALRVKRELESGWYQWSSIPLPALLTIQSGINQIRYATLKGIMAAKKKEIREVKPSIQNLGELVHQRVERVYAPQKSKQTQFLGNGDAKAAAAQLAEKLHAEVRVI</sequence>
<dbReference type="Gene3D" id="3.40.50.620">
    <property type="entry name" value="HUPs"/>
    <property type="match status" value="1"/>
</dbReference>
<evidence type="ECO:0000313" key="7">
    <source>
        <dbReference type="Proteomes" id="UP000031518"/>
    </source>
</evidence>
<dbReference type="Proteomes" id="UP000031518">
    <property type="component" value="Unassembled WGS sequence"/>
</dbReference>
<dbReference type="SUPFAM" id="SSF52402">
    <property type="entry name" value="Adenine nucleotide alpha hydrolases-like"/>
    <property type="match status" value="1"/>
</dbReference>
<name>A0A0B6WYD3_9BACT</name>
<gene>
    <name evidence="6" type="ORF">PYK22_02096</name>
</gene>
<dbReference type="EMBL" id="CBXV010000007">
    <property type="protein sequence ID" value="CDM66086.1"/>
    <property type="molecule type" value="Genomic_DNA"/>
</dbReference>
<dbReference type="SMART" id="SM00893">
    <property type="entry name" value="ETF"/>
    <property type="match status" value="1"/>
</dbReference>
<dbReference type="STRING" id="454194.PYK22_02096"/>
<organism evidence="6 7">
    <name type="scientific">Pyrinomonas methylaliphatogenes</name>
    <dbReference type="NCBI Taxonomy" id="454194"/>
    <lineage>
        <taxon>Bacteria</taxon>
        <taxon>Pseudomonadati</taxon>
        <taxon>Acidobacteriota</taxon>
        <taxon>Blastocatellia</taxon>
        <taxon>Blastocatellales</taxon>
        <taxon>Pyrinomonadaceae</taxon>
        <taxon>Pyrinomonas</taxon>
    </lineage>
</organism>
<comment type="similarity">
    <text evidence="1">Belongs to the ETF beta-subunit/FixA family.</text>
</comment>
<proteinExistence type="inferred from homology"/>
<reference evidence="6 7" key="2">
    <citation type="submission" date="2015-01" db="EMBL/GenBank/DDBJ databases">
        <title>Complete genome sequence of Pyrinomonas methylaliphatogenes type strain K22T.</title>
        <authorList>
            <person name="Lee K.C.Y."/>
            <person name="Power J.F."/>
            <person name="Dunfield P.F."/>
            <person name="Morgan X.C."/>
            <person name="Huttenhower C."/>
            <person name="Stott M.B."/>
        </authorList>
    </citation>
    <scope>NUCLEOTIDE SEQUENCE [LARGE SCALE GENOMIC DNA]</scope>
    <source>
        <strain evidence="6 7">K22</strain>
    </source>
</reference>
<evidence type="ECO:0000256" key="4">
    <source>
        <dbReference type="ARBA" id="ARBA00022982"/>
    </source>
</evidence>
<feature type="domain" description="Electron transfer flavoprotein alpha/beta-subunit N-terminal" evidence="5">
    <location>
        <begin position="23"/>
        <end position="213"/>
    </location>
</feature>
<dbReference type="RefSeq" id="WP_041976957.1">
    <property type="nucleotide sequence ID" value="NZ_CBXV010000007.1"/>
</dbReference>
<dbReference type="CDD" id="cd01714">
    <property type="entry name" value="ETF_beta"/>
    <property type="match status" value="1"/>
</dbReference>
<dbReference type="InterPro" id="IPR014729">
    <property type="entry name" value="Rossmann-like_a/b/a_fold"/>
</dbReference>
<accession>A0A0B6WYD3</accession>
<evidence type="ECO:0000313" key="6">
    <source>
        <dbReference type="EMBL" id="CDM66086.1"/>
    </source>
</evidence>
<dbReference type="PIRSF" id="PIRSF000090">
    <property type="entry name" value="Beta-ETF"/>
    <property type="match status" value="1"/>
</dbReference>
<evidence type="ECO:0000259" key="5">
    <source>
        <dbReference type="SMART" id="SM00893"/>
    </source>
</evidence>
<dbReference type="InterPro" id="IPR012255">
    <property type="entry name" value="ETF_b"/>
</dbReference>
<dbReference type="OrthoDB" id="9804960at2"/>
<dbReference type="AlphaFoldDB" id="A0A0B6WYD3"/>
<dbReference type="InterPro" id="IPR033948">
    <property type="entry name" value="ETF_beta_N"/>
</dbReference>
<evidence type="ECO:0000256" key="3">
    <source>
        <dbReference type="ARBA" id="ARBA00022448"/>
    </source>
</evidence>
<dbReference type="Pfam" id="PF01012">
    <property type="entry name" value="ETF"/>
    <property type="match status" value="1"/>
</dbReference>
<dbReference type="PANTHER" id="PTHR21294:SF8">
    <property type="entry name" value="ELECTRON TRANSFER FLAVOPROTEIN SUBUNIT BETA"/>
    <property type="match status" value="1"/>
</dbReference>
<evidence type="ECO:0000256" key="2">
    <source>
        <dbReference type="ARBA" id="ARBA00016797"/>
    </source>
</evidence>
<keyword evidence="4" id="KW-0249">Electron transport</keyword>
<dbReference type="InterPro" id="IPR014730">
    <property type="entry name" value="ETF_a/b_N"/>
</dbReference>
<protein>
    <recommendedName>
        <fullName evidence="2">Electron transfer flavoprotein subunit beta</fullName>
    </recommendedName>
</protein>
<reference evidence="6 7" key="1">
    <citation type="submission" date="2013-12" db="EMBL/GenBank/DDBJ databases">
        <authorList>
            <person name="Stott M."/>
        </authorList>
    </citation>
    <scope>NUCLEOTIDE SEQUENCE [LARGE SCALE GENOMIC DNA]</scope>
    <source>
        <strain evidence="6 7">K22</strain>
    </source>
</reference>
<dbReference type="GO" id="GO:0009055">
    <property type="term" value="F:electron transfer activity"/>
    <property type="evidence" value="ECO:0007669"/>
    <property type="project" value="InterPro"/>
</dbReference>
<keyword evidence="7" id="KW-1185">Reference proteome</keyword>
<dbReference type="PANTHER" id="PTHR21294">
    <property type="entry name" value="ELECTRON TRANSFER FLAVOPROTEIN BETA-SUBUNIT"/>
    <property type="match status" value="1"/>
</dbReference>